<dbReference type="GO" id="GO:0000287">
    <property type="term" value="F:magnesium ion binding"/>
    <property type="evidence" value="ECO:0007669"/>
    <property type="project" value="TreeGrafter"/>
</dbReference>
<evidence type="ECO:0000256" key="1">
    <source>
        <dbReference type="ARBA" id="ARBA00004141"/>
    </source>
</evidence>
<dbReference type="AlphaFoldDB" id="A0A1I5D9K8"/>
<keyword evidence="2 5" id="KW-0812">Transmembrane</keyword>
<accession>A0A1I5D9K8</accession>
<dbReference type="PANTHER" id="PTHR10000:SF8">
    <property type="entry name" value="HAD SUPERFAMILY HYDROLASE-LIKE, TYPE 3"/>
    <property type="match status" value="1"/>
</dbReference>
<dbReference type="GO" id="GO:0016020">
    <property type="term" value="C:membrane"/>
    <property type="evidence" value="ECO:0007669"/>
    <property type="project" value="UniProtKB-SubCell"/>
</dbReference>
<evidence type="ECO:0000256" key="3">
    <source>
        <dbReference type="ARBA" id="ARBA00022989"/>
    </source>
</evidence>
<feature type="transmembrane region" description="Helical" evidence="5">
    <location>
        <begin position="21"/>
        <end position="37"/>
    </location>
</feature>
<dbReference type="Gene3D" id="3.40.50.1000">
    <property type="entry name" value="HAD superfamily/HAD-like"/>
    <property type="match status" value="1"/>
</dbReference>
<dbReference type="Pfam" id="PF08282">
    <property type="entry name" value="Hydrolase_3"/>
    <property type="match status" value="1"/>
</dbReference>
<evidence type="ECO:0000256" key="5">
    <source>
        <dbReference type="SAM" id="Phobius"/>
    </source>
</evidence>
<keyword evidence="3 5" id="KW-1133">Transmembrane helix</keyword>
<dbReference type="STRING" id="1527.SAMN04489757_10577"/>
<dbReference type="InterPro" id="IPR036412">
    <property type="entry name" value="HAD-like_sf"/>
</dbReference>
<dbReference type="OrthoDB" id="1653617at2"/>
<dbReference type="InterPro" id="IPR049453">
    <property type="entry name" value="Memb_transporter_dom"/>
</dbReference>
<keyword evidence="8" id="KW-1185">Reference proteome</keyword>
<name>A0A1I5D9K8_9FIRM</name>
<dbReference type="Proteomes" id="UP000198806">
    <property type="component" value="Unassembled WGS sequence"/>
</dbReference>
<dbReference type="Gene3D" id="3.30.1240.10">
    <property type="match status" value="1"/>
</dbReference>
<evidence type="ECO:0000313" key="8">
    <source>
        <dbReference type="Proteomes" id="UP000198806"/>
    </source>
</evidence>
<dbReference type="Pfam" id="PF13515">
    <property type="entry name" value="FUSC_2"/>
    <property type="match status" value="1"/>
</dbReference>
<feature type="transmembrane region" description="Helical" evidence="5">
    <location>
        <begin position="71"/>
        <end position="91"/>
    </location>
</feature>
<reference evidence="7 8" key="1">
    <citation type="submission" date="2016-10" db="EMBL/GenBank/DDBJ databases">
        <authorList>
            <person name="de Groot N.N."/>
        </authorList>
    </citation>
    <scope>NUCLEOTIDE SEQUENCE [LARGE SCALE GENOMIC DNA]</scope>
    <source>
        <strain evidence="7 8">DSM 1283</strain>
    </source>
</reference>
<comment type="subcellular location">
    <subcellularLocation>
        <location evidence="1">Membrane</location>
        <topology evidence="1">Multi-pass membrane protein</topology>
    </subcellularLocation>
</comment>
<dbReference type="InterPro" id="IPR023214">
    <property type="entry name" value="HAD_sf"/>
</dbReference>
<feature type="transmembrane region" description="Helical" evidence="5">
    <location>
        <begin position="43"/>
        <end position="59"/>
    </location>
</feature>
<protein>
    <recommendedName>
        <fullName evidence="6">Integral membrane bound transporter domain-containing protein</fullName>
    </recommendedName>
</protein>
<dbReference type="PANTHER" id="PTHR10000">
    <property type="entry name" value="PHOSPHOSERINE PHOSPHATASE"/>
    <property type="match status" value="1"/>
</dbReference>
<keyword evidence="4 5" id="KW-0472">Membrane</keyword>
<evidence type="ECO:0000313" key="7">
    <source>
        <dbReference type="EMBL" id="SFN95880.1"/>
    </source>
</evidence>
<dbReference type="RefSeq" id="WP_091684736.1">
    <property type="nucleotide sequence ID" value="NZ_BAABFM010000026.1"/>
</dbReference>
<feature type="domain" description="Integral membrane bound transporter" evidence="6">
    <location>
        <begin position="42"/>
        <end position="164"/>
    </location>
</feature>
<proteinExistence type="predicted"/>
<evidence type="ECO:0000256" key="4">
    <source>
        <dbReference type="ARBA" id="ARBA00023136"/>
    </source>
</evidence>
<evidence type="ECO:0000259" key="6">
    <source>
        <dbReference type="Pfam" id="PF13515"/>
    </source>
</evidence>
<sequence>MFSQSKENEKKFRIMPVGLRMIKTAMAVFICLIIYILRGEKGIPFYSAIAAIFCMETYIENSKTNAKSRTFGTFNGAFWGCIVLVMNTYILKDIPIMWKYLFISISVIPVIYTAVLLKKHEVSFFSGVVFLSITVNHLSDSNPYLFVLNRVLDTLIGVGVSIIVNRISLPRRNNNNILFVSGLDDTLLNDKGELVPYSRVELNRMIERGANFTIATERTIASLMDFVKEVPLKLPVIAFNGAVLYDVEKKEFLRKKILDKEVVKSIQDLLREEKICCFTTVLLQETLMIYYEEFYQQAEEKVYNKLRTSPYRNFIKGSTGSDGECFHIMCICKQEHITKIHQRIKDLPIAEHIRIVQSSSKDNPGYTYLNIYHEDAAKENMLAELKVLTGLEKMVTFGTIPGQYDILIQDSNQNTVVKRMKELYEPFIWKKKEEGNM</sequence>
<gene>
    <name evidence="7" type="ORF">SAMN04489757_10577</name>
</gene>
<dbReference type="GO" id="GO:0005829">
    <property type="term" value="C:cytosol"/>
    <property type="evidence" value="ECO:0007669"/>
    <property type="project" value="TreeGrafter"/>
</dbReference>
<dbReference type="GO" id="GO:0016791">
    <property type="term" value="F:phosphatase activity"/>
    <property type="evidence" value="ECO:0007669"/>
    <property type="project" value="TreeGrafter"/>
</dbReference>
<evidence type="ECO:0000256" key="2">
    <source>
        <dbReference type="ARBA" id="ARBA00022692"/>
    </source>
</evidence>
<dbReference type="SUPFAM" id="SSF56784">
    <property type="entry name" value="HAD-like"/>
    <property type="match status" value="1"/>
</dbReference>
<organism evidence="7 8">
    <name type="scientific">Anaerocolumna aminovalerica</name>
    <dbReference type="NCBI Taxonomy" id="1527"/>
    <lineage>
        <taxon>Bacteria</taxon>
        <taxon>Bacillati</taxon>
        <taxon>Bacillota</taxon>
        <taxon>Clostridia</taxon>
        <taxon>Lachnospirales</taxon>
        <taxon>Lachnospiraceae</taxon>
        <taxon>Anaerocolumna</taxon>
    </lineage>
</organism>
<feature type="transmembrane region" description="Helical" evidence="5">
    <location>
        <begin position="97"/>
        <end position="115"/>
    </location>
</feature>
<dbReference type="EMBL" id="FOWD01000005">
    <property type="protein sequence ID" value="SFN95880.1"/>
    <property type="molecule type" value="Genomic_DNA"/>
</dbReference>